<proteinExistence type="predicted"/>
<comment type="caution">
    <text evidence="2">The sequence shown here is derived from an EMBL/GenBank/DDBJ whole genome shotgun (WGS) entry which is preliminary data.</text>
</comment>
<feature type="transmembrane region" description="Helical" evidence="1">
    <location>
        <begin position="12"/>
        <end position="29"/>
    </location>
</feature>
<gene>
    <name evidence="2" type="ORF">MERR_LOCUS33517</name>
</gene>
<dbReference type="EMBL" id="CACVBM020001340">
    <property type="protein sequence ID" value="CAA7046282.1"/>
    <property type="molecule type" value="Genomic_DNA"/>
</dbReference>
<organism evidence="2 3">
    <name type="scientific">Microthlaspi erraticum</name>
    <dbReference type="NCBI Taxonomy" id="1685480"/>
    <lineage>
        <taxon>Eukaryota</taxon>
        <taxon>Viridiplantae</taxon>
        <taxon>Streptophyta</taxon>
        <taxon>Embryophyta</taxon>
        <taxon>Tracheophyta</taxon>
        <taxon>Spermatophyta</taxon>
        <taxon>Magnoliopsida</taxon>
        <taxon>eudicotyledons</taxon>
        <taxon>Gunneridae</taxon>
        <taxon>Pentapetalae</taxon>
        <taxon>rosids</taxon>
        <taxon>malvids</taxon>
        <taxon>Brassicales</taxon>
        <taxon>Brassicaceae</taxon>
        <taxon>Coluteocarpeae</taxon>
        <taxon>Microthlaspi</taxon>
    </lineage>
</organism>
<sequence length="90" mass="9684">MRQSKPNIVPSASMFALVAFSMMMFLTVYEKILVPLLRRATGNERGIAFYLSVLGAASFANNLLITVGDRLAEAISGKTLTAAAWAVFIG</sequence>
<keyword evidence="1" id="KW-1133">Transmembrane helix</keyword>
<evidence type="ECO:0000313" key="2">
    <source>
        <dbReference type="EMBL" id="CAA7046282.1"/>
    </source>
</evidence>
<protein>
    <submittedName>
        <fullName evidence="2">Uncharacterized protein</fullName>
    </submittedName>
</protein>
<reference evidence="2" key="1">
    <citation type="submission" date="2020-01" db="EMBL/GenBank/DDBJ databases">
        <authorList>
            <person name="Mishra B."/>
        </authorList>
    </citation>
    <scope>NUCLEOTIDE SEQUENCE [LARGE SCALE GENOMIC DNA]</scope>
</reference>
<feature type="transmembrane region" description="Helical" evidence="1">
    <location>
        <begin position="49"/>
        <end position="68"/>
    </location>
</feature>
<dbReference type="AlphaFoldDB" id="A0A6D2K215"/>
<dbReference type="OrthoDB" id="8904098at2759"/>
<evidence type="ECO:0000256" key="1">
    <source>
        <dbReference type="SAM" id="Phobius"/>
    </source>
</evidence>
<keyword evidence="1" id="KW-0812">Transmembrane</keyword>
<dbReference type="Proteomes" id="UP000467841">
    <property type="component" value="Unassembled WGS sequence"/>
</dbReference>
<keyword evidence="3" id="KW-1185">Reference proteome</keyword>
<evidence type="ECO:0000313" key="3">
    <source>
        <dbReference type="Proteomes" id="UP000467841"/>
    </source>
</evidence>
<name>A0A6D2K215_9BRAS</name>
<keyword evidence="1" id="KW-0472">Membrane</keyword>
<accession>A0A6D2K215</accession>